<feature type="compositionally biased region" description="Basic and acidic residues" evidence="1">
    <location>
        <begin position="57"/>
        <end position="87"/>
    </location>
</feature>
<keyword evidence="2" id="KW-0472">Membrane</keyword>
<keyword evidence="2" id="KW-0812">Transmembrane</keyword>
<evidence type="ECO:0000313" key="4">
    <source>
        <dbReference type="Proteomes" id="UP001595625"/>
    </source>
</evidence>
<reference evidence="4" key="1">
    <citation type="journal article" date="2019" name="Int. J. Syst. Evol. Microbiol.">
        <title>The Global Catalogue of Microorganisms (GCM) 10K type strain sequencing project: providing services to taxonomists for standard genome sequencing and annotation.</title>
        <authorList>
            <consortium name="The Broad Institute Genomics Platform"/>
            <consortium name="The Broad Institute Genome Sequencing Center for Infectious Disease"/>
            <person name="Wu L."/>
            <person name="Ma J."/>
        </authorList>
    </citation>
    <scope>NUCLEOTIDE SEQUENCE [LARGE SCALE GENOMIC DNA]</scope>
    <source>
        <strain evidence="4">CCM 320</strain>
    </source>
</reference>
<evidence type="ECO:0000256" key="1">
    <source>
        <dbReference type="SAM" id="MobiDB-lite"/>
    </source>
</evidence>
<protein>
    <recommendedName>
        <fullName evidence="5">Tumour necrosis factor receptor superfamily member 19</fullName>
    </recommendedName>
</protein>
<evidence type="ECO:0000313" key="3">
    <source>
        <dbReference type="EMBL" id="MFC3209681.1"/>
    </source>
</evidence>
<dbReference type="EMBL" id="JBHRUJ010000001">
    <property type="protein sequence ID" value="MFC3209681.1"/>
    <property type="molecule type" value="Genomic_DNA"/>
</dbReference>
<comment type="caution">
    <text evidence="3">The sequence shown here is derived from an EMBL/GenBank/DDBJ whole genome shotgun (WGS) entry which is preliminary data.</text>
</comment>
<evidence type="ECO:0008006" key="5">
    <source>
        <dbReference type="Google" id="ProtNLM"/>
    </source>
</evidence>
<name>A0ABV7KJT8_PLAOK</name>
<feature type="region of interest" description="Disordered" evidence="1">
    <location>
        <begin position="52"/>
        <end position="87"/>
    </location>
</feature>
<evidence type="ECO:0000256" key="2">
    <source>
        <dbReference type="SAM" id="Phobius"/>
    </source>
</evidence>
<dbReference type="Proteomes" id="UP001595625">
    <property type="component" value="Unassembled WGS sequence"/>
</dbReference>
<sequence length="87" mass="9999">MDFLYFPEDKSEYIPGIISVIVIFILSMLIIWLLVRASKRQVQNLEDQGYSVNYDIKNSDDPLSIDDKPEKDEVKQTSEDDNGKKGS</sequence>
<proteinExistence type="predicted"/>
<feature type="transmembrane region" description="Helical" evidence="2">
    <location>
        <begin position="13"/>
        <end position="35"/>
    </location>
</feature>
<keyword evidence="2" id="KW-1133">Transmembrane helix</keyword>
<keyword evidence="4" id="KW-1185">Reference proteome</keyword>
<dbReference type="RefSeq" id="WP_117313517.1">
    <property type="nucleotide sequence ID" value="NZ_JBHRUJ010000001.1"/>
</dbReference>
<accession>A0ABV7KJT8</accession>
<organism evidence="3 4">
    <name type="scientific">Planomicrobium okeanokoites</name>
    <name type="common">Planococcus okeanokoites</name>
    <name type="synonym">Flavobacterium okeanokoites</name>
    <dbReference type="NCBI Taxonomy" id="244"/>
    <lineage>
        <taxon>Bacteria</taxon>
        <taxon>Bacillati</taxon>
        <taxon>Bacillota</taxon>
        <taxon>Bacilli</taxon>
        <taxon>Bacillales</taxon>
        <taxon>Caryophanaceae</taxon>
        <taxon>Planomicrobium</taxon>
    </lineage>
</organism>
<gene>
    <name evidence="3" type="ORF">ACFOEJ_01155</name>
</gene>